<dbReference type="InterPro" id="IPR029052">
    <property type="entry name" value="Metallo-depent_PP-like"/>
</dbReference>
<accession>A0A9D1CKP6</accession>
<keyword evidence="1" id="KW-0812">Transmembrane</keyword>
<keyword evidence="1" id="KW-1133">Transmembrane helix</keyword>
<feature type="domain" description="Calcineurin-like phosphoesterase" evidence="2">
    <location>
        <begin position="139"/>
        <end position="297"/>
    </location>
</feature>
<dbReference type="Proteomes" id="UP000886725">
    <property type="component" value="Unassembled WGS sequence"/>
</dbReference>
<dbReference type="Pfam" id="PF00149">
    <property type="entry name" value="Metallophos"/>
    <property type="match status" value="1"/>
</dbReference>
<reference evidence="3" key="1">
    <citation type="submission" date="2020-10" db="EMBL/GenBank/DDBJ databases">
        <authorList>
            <person name="Gilroy R."/>
        </authorList>
    </citation>
    <scope>NUCLEOTIDE SEQUENCE</scope>
    <source>
        <strain evidence="3">CHK165-10780</strain>
    </source>
</reference>
<dbReference type="EMBL" id="DVFU01000092">
    <property type="protein sequence ID" value="HIQ65002.1"/>
    <property type="molecule type" value="Genomic_DNA"/>
</dbReference>
<keyword evidence="1" id="KW-0472">Membrane</keyword>
<sequence>MRLIHYLLFIPPTLLGGWYLGSKLGASFHLKDSSTRKKFIFWSIILVFFTINVCLLTPAAVIFLYTVMFYLIYDLTIWIAKKANAKSLIKFIKRISMGGVTFILLATTYTLYGVYKAKSPVITNYTISVNKEIKNNGLTIMLLSDLHLGTGSNCNTIDYIVDQVNKANADIFLIDGDLFDESTKEEYKTCAYENLGTADTTYGTYYVEGNHDLLNDESRKKFNENNIRTLEDEVLMIDNSFYLVGRKDKDHARLSLDELMTGIDHDYPIILFDHRPEDEGQAKNLGVDLQVAGHTHAGQLFPGNLFVQSGFKKDGDYHLIISSGF</sequence>
<proteinExistence type="predicted"/>
<dbReference type="PANTHER" id="PTHR31302">
    <property type="entry name" value="TRANSMEMBRANE PROTEIN WITH METALLOPHOSPHOESTERASE DOMAIN-RELATED"/>
    <property type="match status" value="1"/>
</dbReference>
<dbReference type="InterPro" id="IPR051158">
    <property type="entry name" value="Metallophosphoesterase_sf"/>
</dbReference>
<dbReference type="Gene3D" id="3.60.21.10">
    <property type="match status" value="1"/>
</dbReference>
<name>A0A9D1CKP6_9FIRM</name>
<dbReference type="SUPFAM" id="SSF56300">
    <property type="entry name" value="Metallo-dependent phosphatases"/>
    <property type="match status" value="1"/>
</dbReference>
<comment type="caution">
    <text evidence="3">The sequence shown here is derived from an EMBL/GenBank/DDBJ whole genome shotgun (WGS) entry which is preliminary data.</text>
</comment>
<evidence type="ECO:0000256" key="1">
    <source>
        <dbReference type="SAM" id="Phobius"/>
    </source>
</evidence>
<feature type="non-terminal residue" evidence="3">
    <location>
        <position position="325"/>
    </location>
</feature>
<dbReference type="GO" id="GO:0016787">
    <property type="term" value="F:hydrolase activity"/>
    <property type="evidence" value="ECO:0007669"/>
    <property type="project" value="InterPro"/>
</dbReference>
<dbReference type="AlphaFoldDB" id="A0A9D1CKP6"/>
<feature type="transmembrane region" description="Helical" evidence="1">
    <location>
        <begin position="94"/>
        <end position="115"/>
    </location>
</feature>
<reference evidence="3" key="2">
    <citation type="journal article" date="2021" name="PeerJ">
        <title>Extensive microbial diversity within the chicken gut microbiome revealed by metagenomics and culture.</title>
        <authorList>
            <person name="Gilroy R."/>
            <person name="Ravi A."/>
            <person name="Getino M."/>
            <person name="Pursley I."/>
            <person name="Horton D.L."/>
            <person name="Alikhan N.F."/>
            <person name="Baker D."/>
            <person name="Gharbi K."/>
            <person name="Hall N."/>
            <person name="Watson M."/>
            <person name="Adriaenssens E.M."/>
            <person name="Foster-Nyarko E."/>
            <person name="Jarju S."/>
            <person name="Secka A."/>
            <person name="Antonio M."/>
            <person name="Oren A."/>
            <person name="Chaudhuri R.R."/>
            <person name="La Ragione R."/>
            <person name="Hildebrand F."/>
            <person name="Pallen M.J."/>
        </authorList>
    </citation>
    <scope>NUCLEOTIDE SEQUENCE</scope>
    <source>
        <strain evidence="3">CHK165-10780</strain>
    </source>
</reference>
<dbReference type="PANTHER" id="PTHR31302:SF0">
    <property type="entry name" value="TRANSMEMBRANE PROTEIN WITH METALLOPHOSPHOESTERASE DOMAIN"/>
    <property type="match status" value="1"/>
</dbReference>
<dbReference type="InterPro" id="IPR004843">
    <property type="entry name" value="Calcineurin-like_PHP"/>
</dbReference>
<evidence type="ECO:0000259" key="2">
    <source>
        <dbReference type="Pfam" id="PF00149"/>
    </source>
</evidence>
<evidence type="ECO:0000313" key="3">
    <source>
        <dbReference type="EMBL" id="HIQ65002.1"/>
    </source>
</evidence>
<protein>
    <submittedName>
        <fullName evidence="3">Metallophosphoesterase</fullName>
    </submittedName>
</protein>
<feature type="transmembrane region" description="Helical" evidence="1">
    <location>
        <begin position="40"/>
        <end position="73"/>
    </location>
</feature>
<evidence type="ECO:0000313" key="4">
    <source>
        <dbReference type="Proteomes" id="UP000886725"/>
    </source>
</evidence>
<organism evidence="3 4">
    <name type="scientific">Candidatus Faecenecus gallistercoris</name>
    <dbReference type="NCBI Taxonomy" id="2840793"/>
    <lineage>
        <taxon>Bacteria</taxon>
        <taxon>Bacillati</taxon>
        <taxon>Bacillota</taxon>
        <taxon>Bacillota incertae sedis</taxon>
        <taxon>Candidatus Faecenecus</taxon>
    </lineage>
</organism>
<gene>
    <name evidence="3" type="ORF">IAC85_04600</name>
</gene>